<dbReference type="GO" id="GO:0005737">
    <property type="term" value="C:cytoplasm"/>
    <property type="evidence" value="ECO:0007669"/>
    <property type="project" value="UniProtKB-SubCell"/>
</dbReference>
<feature type="compositionally biased region" description="Low complexity" evidence="8">
    <location>
        <begin position="1381"/>
        <end position="1395"/>
    </location>
</feature>
<keyword evidence="9" id="KW-0472">Membrane</keyword>
<reference evidence="10" key="1">
    <citation type="submission" date="2023-03" db="EMBL/GenBank/DDBJ databases">
        <authorList>
            <person name="Steffen K."/>
            <person name="Cardenas P."/>
        </authorList>
    </citation>
    <scope>NUCLEOTIDE SEQUENCE</scope>
</reference>
<feature type="compositionally biased region" description="Low complexity" evidence="8">
    <location>
        <begin position="1332"/>
        <end position="1352"/>
    </location>
</feature>
<dbReference type="PANTHER" id="PTHR15651">
    <property type="entry name" value="ARMADILLO REPEAT-CONTAINING PROTEIN 8"/>
    <property type="match status" value="1"/>
</dbReference>
<comment type="caution">
    <text evidence="10">The sequence shown here is derived from an EMBL/GenBank/DDBJ whole genome shotgun (WGS) entry which is preliminary data.</text>
</comment>
<dbReference type="SMART" id="SM00185">
    <property type="entry name" value="ARM"/>
    <property type="match status" value="7"/>
</dbReference>
<dbReference type="InterPro" id="IPR038739">
    <property type="entry name" value="ARMC8/Vid28"/>
</dbReference>
<keyword evidence="9" id="KW-1133">Transmembrane helix</keyword>
<evidence type="ECO:0000256" key="5">
    <source>
        <dbReference type="ARBA" id="ARBA00022737"/>
    </source>
</evidence>
<dbReference type="InterPro" id="IPR016024">
    <property type="entry name" value="ARM-type_fold"/>
</dbReference>
<evidence type="ECO:0000256" key="4">
    <source>
        <dbReference type="ARBA" id="ARBA00022490"/>
    </source>
</evidence>
<organism evidence="10 11">
    <name type="scientific">Geodia barretti</name>
    <name type="common">Barrett's horny sponge</name>
    <dbReference type="NCBI Taxonomy" id="519541"/>
    <lineage>
        <taxon>Eukaryota</taxon>
        <taxon>Metazoa</taxon>
        <taxon>Porifera</taxon>
        <taxon>Demospongiae</taxon>
        <taxon>Heteroscleromorpha</taxon>
        <taxon>Tetractinellida</taxon>
        <taxon>Astrophorina</taxon>
        <taxon>Geodiidae</taxon>
        <taxon>Geodia</taxon>
    </lineage>
</organism>
<evidence type="ECO:0000256" key="6">
    <source>
        <dbReference type="ARBA" id="ARBA00023242"/>
    </source>
</evidence>
<keyword evidence="11" id="KW-1185">Reference proteome</keyword>
<dbReference type="InterPro" id="IPR011989">
    <property type="entry name" value="ARM-like"/>
</dbReference>
<accession>A0AA35QXY9</accession>
<evidence type="ECO:0000313" key="11">
    <source>
        <dbReference type="Proteomes" id="UP001174909"/>
    </source>
</evidence>
<feature type="transmembrane region" description="Helical" evidence="9">
    <location>
        <begin position="600"/>
        <end position="621"/>
    </location>
</feature>
<evidence type="ECO:0000256" key="9">
    <source>
        <dbReference type="SAM" id="Phobius"/>
    </source>
</evidence>
<dbReference type="EMBL" id="CASHTH010000253">
    <property type="protein sequence ID" value="CAI7995690.1"/>
    <property type="molecule type" value="Genomic_DNA"/>
</dbReference>
<evidence type="ECO:0000256" key="7">
    <source>
        <dbReference type="PROSITE-ProRule" id="PRU00259"/>
    </source>
</evidence>
<evidence type="ECO:0000313" key="10">
    <source>
        <dbReference type="EMBL" id="CAI7995690.1"/>
    </source>
</evidence>
<feature type="repeat" description="ARM" evidence="7">
    <location>
        <begin position="1682"/>
        <end position="1712"/>
    </location>
</feature>
<evidence type="ECO:0000256" key="3">
    <source>
        <dbReference type="ARBA" id="ARBA00013746"/>
    </source>
</evidence>
<sequence>MVFSTGFVLICLQYVEEEIWDPGSLFKETEISTRPDIDWVSLTTHEVTFNHVRVYKLSETDSLSVFVSFLEQLSSVPSTRAIVVINTEESYDLDARFSTDNYRETPVPVVVVKRKAGEKLLKNIEKYGRDLEARSPLTQQRAFTLPRAKDPYPDTNGVVGVAVGVARGVAEGDRPQSLEIGRRSMFEGPETQRPNAVTPATGPEPEKDSPAVVKNGLKVRIKSEPDSTTREFDYAPAPFCSSLRPVTWVGLTTTETTYPHLRLHNIPSSLSSAELEDDLSFFFSTVASVTANLALVLINSENSFNLAGKLQSLSEDQIPPFPMVMVTKETGAELMRLLAQHSRDVEAMIQLPPGYKSTISIPSSPPGSPAYHSLSTTVVKNGLKMRLTTAPSEEMAFDYISAPFSLSLRSVDWVRLCSCEATSPHVRLHQLREEDSLSFFMSMLASIPATLAVVLVNYRDGYDLSERLSGSSEQGCPVPMVVVTRETGREMERLLRENERAVELKMDISTGSKSNPSPANSHNLSAVYPAGSHKKNASISHTVIKEGLEIQNGNKTLWFDYGWCSFNQTSVRPFQCQHLTLHEATYPHYRLHRLTHKDSLRFFMSIMGSIPATLAVVLVNFDDTFRLSEKFVSGEGESPPVPVILEVGDIDWVCLTSGEATYHHIRIHDLKMEDSLSYFMSTMASTPAALAVIFVNSEEHFRLADKFKSEDQRPPVPVLVVTRETGRQLLRLVEQNPREVYMKVDRLSLQDVVERGGLQVRVSNKNSPQKPRKTSFDFVWAPFHQIPRAVAWQRLALHGTTFSHLRLHNLSDSDDLGDFLTLMSSIPSTLALVLVNTASHYRLSDRLASSVQTPPVPVVVVTRETGRELARLLEEHPRELEARLETALRGALSPDVSSHASPTRSLLFSTPSSASGVVSRGLEVKLTRTEEKRFFSFAWAPFCDSPLSLDWLGLADHQVNYDHIQLHKLQPDKSLSFVLSTFGSLTSTRALLLVNTYDSYELDEQFRPKSEGPCLPVMVVTKETGAELLGFLKQHGRDVEVKVHEAGSLEEGEGEPDDWEVIPSLPPQAEDVPSFPSVMESMATHNVITDGLLVKSKKKKNSKTTKFNYIWAPFCSTRREIDWTSLSLSSSLPKASVFSSLPKTSGPSCVCLHDLGRDKNIPRYKTLVQSPPIEALILMNTCNGYKLPQEFTVQDIQKPVLVVTKSTGEALSSLVREGLEARVEFGGTDEEGGGGWVVEGGVGNTLPLQVPQKPEWEDCTPRSSEMAEITGGIAAGGSEALASAVAEEEERVAVSEVRERTGSQQPEMSEEGGGEEEEKEEREEKEQHQIEAHTASATSSQQQQQSDAQPQPVFDHELEQSLAEFTILDQTETQPPPADPPATSTPSQPSLQQPSVHGQQSLQPSLTGPPSFQASTPSQQGLQPSLTGPPSFQASTPSQQSLQPSAPLTPMDTLQDVPSLTPTGASSSLGPGEDSSLCGTPTMLPPQEIVPYTAGPYTGPGSELGENFLSEVSISGTAMIPGDDISALRTTSSRNIDWKKPINNGLQIRPVKFQGQDTVSHFTYQWSRTTDTPQRMDWLLLTEQEDYPDQHIRLHKLEKDSDLQVLMAMLDASPAAALLLINKKNSYDIDRSYFPPGEQESTQDLVNGLFSDESSVRLASVRKIKNAIIGNKMKKSSFMLLGVIPRLVSLLSQADCEDELVREAIISLGSFAHGTSQNVQAVLSSRALPLLIKGLSHTDSAVVSSSVRTLRIIYESGLAPSDPIFSDRSTVRLLVHMVSGTPLLAQSATSVLTKACQCPDHQNQLCALGIMEPLAFSLQSSVAKLVHVSLMCLATLALDNTVCASIIMTASCGDSTLLSTISRAMSGSHTSDIKLAAALCVSRLCQCGVLSHSNSIVTLRALPTLVRLCKARGDVPVNTQAAHTLAILTSDSVDLQELAASSDHLITTLVGYLGNRPDENDELVEEKHQLAFDRLREACLLALASISSSREEIRLKIVSERHLMKHVGECLSGENVDVKIAACKCLHSLSRSTKLLRTTIIDTEAWRPVLEMLSLKDEECLNVATGVSANLLLAFSPSRKKMVAGGCLQTLCQLVSHDNPGIKLNAIWALMSCAYDSTDDIRAQIKEHLTIHKMFELLSPSCSERQLLKSLGLVVNLLSESEEVEWLLQEHGSEVWASLLSLLSCHSNNSITEQVMCVLMNIASATERTKDNMVEHDEILSGIAAVLRNSERIEVLTATCTVVKHLVDSSISGHIHRQNRLEEHGVKIAVQKLERTEHSVLKNVITNILEHFSSVTL</sequence>
<proteinExistence type="predicted"/>
<evidence type="ECO:0000256" key="2">
    <source>
        <dbReference type="ARBA" id="ARBA00004496"/>
    </source>
</evidence>
<dbReference type="GO" id="GO:0034657">
    <property type="term" value="C:GID complex"/>
    <property type="evidence" value="ECO:0007669"/>
    <property type="project" value="TreeGrafter"/>
</dbReference>
<dbReference type="InterPro" id="IPR000225">
    <property type="entry name" value="Armadillo"/>
</dbReference>
<dbReference type="Gene3D" id="1.25.10.10">
    <property type="entry name" value="Leucine-rich Repeat Variant"/>
    <property type="match status" value="2"/>
</dbReference>
<feature type="compositionally biased region" description="Basic and acidic residues" evidence="8">
    <location>
        <begin position="1322"/>
        <end position="1331"/>
    </location>
</feature>
<feature type="compositionally biased region" description="Acidic residues" evidence="8">
    <location>
        <begin position="1308"/>
        <end position="1321"/>
    </location>
</feature>
<dbReference type="PROSITE" id="PS50176">
    <property type="entry name" value="ARM_REPEAT"/>
    <property type="match status" value="1"/>
</dbReference>
<dbReference type="Proteomes" id="UP001174909">
    <property type="component" value="Unassembled WGS sequence"/>
</dbReference>
<feature type="compositionally biased region" description="Polar residues" evidence="8">
    <location>
        <begin position="1456"/>
        <end position="1469"/>
    </location>
</feature>
<dbReference type="SUPFAM" id="SSF48371">
    <property type="entry name" value="ARM repeat"/>
    <property type="match status" value="1"/>
</dbReference>
<keyword evidence="5" id="KW-0677">Repeat</keyword>
<evidence type="ECO:0000256" key="1">
    <source>
        <dbReference type="ARBA" id="ARBA00004123"/>
    </source>
</evidence>
<feature type="region of interest" description="Disordered" evidence="8">
    <location>
        <begin position="1281"/>
        <end position="1481"/>
    </location>
</feature>
<keyword evidence="4" id="KW-0963">Cytoplasm</keyword>
<keyword evidence="9" id="KW-0812">Transmembrane</keyword>
<protein>
    <recommendedName>
        <fullName evidence="3">Armadillo repeat-containing protein 8</fullName>
    </recommendedName>
</protein>
<name>A0AA35QXY9_GEOBA</name>
<dbReference type="GO" id="GO:0043161">
    <property type="term" value="P:proteasome-mediated ubiquitin-dependent protein catabolic process"/>
    <property type="evidence" value="ECO:0007669"/>
    <property type="project" value="TreeGrafter"/>
</dbReference>
<feature type="region of interest" description="Disordered" evidence="8">
    <location>
        <begin position="183"/>
        <end position="210"/>
    </location>
</feature>
<gene>
    <name evidence="10" type="ORF">GBAR_LOCUS1732</name>
</gene>
<feature type="compositionally biased region" description="Polar residues" evidence="8">
    <location>
        <begin position="1396"/>
        <end position="1446"/>
    </location>
</feature>
<dbReference type="GO" id="GO:0005634">
    <property type="term" value="C:nucleus"/>
    <property type="evidence" value="ECO:0007669"/>
    <property type="project" value="UniProtKB-SubCell"/>
</dbReference>
<feature type="compositionally biased region" description="Basic and acidic residues" evidence="8">
    <location>
        <begin position="1291"/>
        <end position="1301"/>
    </location>
</feature>
<feature type="transmembrane region" description="Helical" evidence="9">
    <location>
        <begin position="437"/>
        <end position="458"/>
    </location>
</feature>
<evidence type="ECO:0000256" key="8">
    <source>
        <dbReference type="SAM" id="MobiDB-lite"/>
    </source>
</evidence>
<keyword evidence="6" id="KW-0539">Nucleus</keyword>
<dbReference type="PANTHER" id="PTHR15651:SF7">
    <property type="entry name" value="ARMADILLO REPEAT-CONTAINING PROTEIN 8"/>
    <property type="match status" value="1"/>
</dbReference>
<comment type="subcellular location">
    <subcellularLocation>
        <location evidence="2">Cytoplasm</location>
    </subcellularLocation>
    <subcellularLocation>
        <location evidence="1">Nucleus</location>
    </subcellularLocation>
</comment>